<evidence type="ECO:0000256" key="1">
    <source>
        <dbReference type="ARBA" id="ARBA00022729"/>
    </source>
</evidence>
<name>A0A410S356_CORCK</name>
<evidence type="ECO:0000256" key="2">
    <source>
        <dbReference type="SAM" id="MobiDB-lite"/>
    </source>
</evidence>
<evidence type="ECO:0000313" key="5">
    <source>
        <dbReference type="Proteomes" id="UP000288758"/>
    </source>
</evidence>
<feature type="chain" id="PRO_5019425948" description="SbsA Ig-like domain-containing protein" evidence="3">
    <location>
        <begin position="18"/>
        <end position="330"/>
    </location>
</feature>
<evidence type="ECO:0000256" key="3">
    <source>
        <dbReference type="SAM" id="SignalP"/>
    </source>
</evidence>
<feature type="signal peptide" evidence="3">
    <location>
        <begin position="1"/>
        <end position="17"/>
    </location>
</feature>
<dbReference type="EMBL" id="CP034669">
    <property type="protein sequence ID" value="QAT88580.1"/>
    <property type="molecule type" value="Genomic_DNA"/>
</dbReference>
<protein>
    <recommendedName>
        <fullName evidence="6">SbsA Ig-like domain-containing protein</fullName>
    </recommendedName>
</protein>
<dbReference type="AlphaFoldDB" id="A0A410S356"/>
<sequence length="330" mass="34715">MRLSSATFLFATCAALALTGCDDDEPIVTPDAGTSTDAGTDAGSDAGTGTDAGADAGTTASTATVTTSRPAEGETDVYPLEMYLDASGQTPVIAFRKVLTLTFSEPMDPSMAQVTLHDRTDATVPARVLTGTWSEDARTLTVTVPRTEESTRPLEVSTHHALALDALRDATGLALSAATVGLGGDTALDFTTGQRDPELEHACTHTLVNTPEAVTAGRTPFDFPPDTHTGHARYDVTLRPGEAGFGGYTGFISDPENAEHVTLYLNQEVPTKVTNDTAGTDVASVLAPVRFICAGITHTLTFTSEPGDQIHLFQFGPVDSEHIQFVLERE</sequence>
<accession>A0A410S356</accession>
<organism evidence="4 5">
    <name type="scientific">Corallococcus coralloides</name>
    <name type="common">Myxococcus coralloides</name>
    <dbReference type="NCBI Taxonomy" id="184914"/>
    <lineage>
        <taxon>Bacteria</taxon>
        <taxon>Pseudomonadati</taxon>
        <taxon>Myxococcota</taxon>
        <taxon>Myxococcia</taxon>
        <taxon>Myxococcales</taxon>
        <taxon>Cystobacterineae</taxon>
        <taxon>Myxococcaceae</taxon>
        <taxon>Corallococcus</taxon>
    </lineage>
</organism>
<dbReference type="Gene3D" id="2.60.40.1220">
    <property type="match status" value="1"/>
</dbReference>
<dbReference type="Proteomes" id="UP000288758">
    <property type="component" value="Chromosome"/>
</dbReference>
<evidence type="ECO:0008006" key="6">
    <source>
        <dbReference type="Google" id="ProtNLM"/>
    </source>
</evidence>
<dbReference type="PROSITE" id="PS51257">
    <property type="entry name" value="PROKAR_LIPOPROTEIN"/>
    <property type="match status" value="1"/>
</dbReference>
<dbReference type="RefSeq" id="WP_128799719.1">
    <property type="nucleotide sequence ID" value="NZ_CP034669.1"/>
</dbReference>
<evidence type="ECO:0000313" key="4">
    <source>
        <dbReference type="EMBL" id="QAT88580.1"/>
    </source>
</evidence>
<feature type="compositionally biased region" description="Low complexity" evidence="2">
    <location>
        <begin position="31"/>
        <end position="68"/>
    </location>
</feature>
<proteinExistence type="predicted"/>
<dbReference type="InterPro" id="IPR014755">
    <property type="entry name" value="Cu-Rt/internalin_Ig-like"/>
</dbReference>
<feature type="region of interest" description="Disordered" evidence="2">
    <location>
        <begin position="24"/>
        <end position="73"/>
    </location>
</feature>
<keyword evidence="1 3" id="KW-0732">Signal</keyword>
<reference evidence="4 5" key="1">
    <citation type="submission" date="2018-12" db="EMBL/GenBank/DDBJ databases">
        <title>Complete Genome Sequence of the Corallopyronin A producing Myxobacterium Corallococcus coralloides B035.</title>
        <authorList>
            <person name="Bouhired S.M."/>
            <person name="Rupp O."/>
            <person name="Blom J."/>
            <person name="Schaeberle T.F."/>
            <person name="Kehraus S."/>
            <person name="Schiefer A."/>
            <person name="Pfarr K."/>
            <person name="Goesmann A."/>
            <person name="Hoerauf A."/>
            <person name="Koenig G.M."/>
        </authorList>
    </citation>
    <scope>NUCLEOTIDE SEQUENCE [LARGE SCALE GENOMIC DNA]</scope>
    <source>
        <strain evidence="4 5">B035</strain>
    </source>
</reference>
<gene>
    <name evidence="4" type="ORF">EJ065_7055</name>
</gene>